<protein>
    <submittedName>
        <fullName evidence="8">ABC transporter substrate-binding protein</fullName>
    </submittedName>
</protein>
<evidence type="ECO:0000256" key="4">
    <source>
        <dbReference type="ARBA" id="ARBA00022496"/>
    </source>
</evidence>
<accession>A0A9D9DC58</accession>
<keyword evidence="3" id="KW-0813">Transport</keyword>
<evidence type="ECO:0000313" key="8">
    <source>
        <dbReference type="EMBL" id="MBO8415713.1"/>
    </source>
</evidence>
<evidence type="ECO:0000313" key="9">
    <source>
        <dbReference type="Proteomes" id="UP000823631"/>
    </source>
</evidence>
<reference evidence="8" key="2">
    <citation type="journal article" date="2021" name="PeerJ">
        <title>Extensive microbial diversity within the chicken gut microbiome revealed by metagenomics and culture.</title>
        <authorList>
            <person name="Gilroy R."/>
            <person name="Ravi A."/>
            <person name="Getino M."/>
            <person name="Pursley I."/>
            <person name="Horton D.L."/>
            <person name="Alikhan N.F."/>
            <person name="Baker D."/>
            <person name="Gharbi K."/>
            <person name="Hall N."/>
            <person name="Watson M."/>
            <person name="Adriaenssens E.M."/>
            <person name="Foster-Nyarko E."/>
            <person name="Jarju S."/>
            <person name="Secka A."/>
            <person name="Antonio M."/>
            <person name="Oren A."/>
            <person name="Chaudhuri R.R."/>
            <person name="La Ragione R."/>
            <person name="Hildebrand F."/>
            <person name="Pallen M.J."/>
        </authorList>
    </citation>
    <scope>NUCLEOTIDE SEQUENCE</scope>
    <source>
        <strain evidence="8">17213</strain>
    </source>
</reference>
<sequence length="321" mass="34561">MRLVKMLPALAALCTALSLPAALADEIEVFTLDSALKPTTVTVPENPQRVAVLDYAVMDIMQGLGLEDRIAASAKGACPSYLTDLVQNDKILNAGTVKQVSLERLMEAEPEVIFIGGRLASQYDKLSEIAPVVQLSVNYEDGTLQSAENFAKVIGQIFDKEAQADERFAGYKARLEAIKEKAAGKTAMLGLVTAGSFHVLGDHARLSFITKAAGFKNLSPDVSATHGADSSFELISKLNPEYIFVLDRDSAIARPGSKLAQDVMDNDLVNSTQAAKEGHIIYINSGVWYLAEGGLQAMDYMLQDLERALHIQSGAEEQAGQ</sequence>
<dbReference type="Proteomes" id="UP000823631">
    <property type="component" value="Unassembled WGS sequence"/>
</dbReference>
<dbReference type="InterPro" id="IPR002491">
    <property type="entry name" value="ABC_transptr_periplasmic_BD"/>
</dbReference>
<evidence type="ECO:0000256" key="2">
    <source>
        <dbReference type="ARBA" id="ARBA00008814"/>
    </source>
</evidence>
<dbReference type="Pfam" id="PF01497">
    <property type="entry name" value="Peripla_BP_2"/>
    <property type="match status" value="1"/>
</dbReference>
<keyword evidence="5 6" id="KW-0732">Signal</keyword>
<proteinExistence type="inferred from homology"/>
<keyword evidence="4" id="KW-0406">Ion transport</keyword>
<dbReference type="AlphaFoldDB" id="A0A9D9DC58"/>
<evidence type="ECO:0000259" key="7">
    <source>
        <dbReference type="PROSITE" id="PS50983"/>
    </source>
</evidence>
<comment type="subcellular location">
    <subcellularLocation>
        <location evidence="1">Cell envelope</location>
    </subcellularLocation>
</comment>
<dbReference type="PANTHER" id="PTHR30532">
    <property type="entry name" value="IRON III DICITRATE-BINDING PERIPLASMIC PROTEIN"/>
    <property type="match status" value="1"/>
</dbReference>
<name>A0A9D9DC58_9GAMM</name>
<reference evidence="8" key="1">
    <citation type="submission" date="2020-10" db="EMBL/GenBank/DDBJ databases">
        <authorList>
            <person name="Gilroy R."/>
        </authorList>
    </citation>
    <scope>NUCLEOTIDE SEQUENCE</scope>
    <source>
        <strain evidence="8">17213</strain>
    </source>
</reference>
<comment type="similarity">
    <text evidence="2">Belongs to the bacterial solute-binding protein 8 family.</text>
</comment>
<dbReference type="GO" id="GO:1901678">
    <property type="term" value="P:iron coordination entity transport"/>
    <property type="evidence" value="ECO:0007669"/>
    <property type="project" value="UniProtKB-ARBA"/>
</dbReference>
<evidence type="ECO:0000256" key="1">
    <source>
        <dbReference type="ARBA" id="ARBA00004196"/>
    </source>
</evidence>
<dbReference type="PANTHER" id="PTHR30532:SF28">
    <property type="entry name" value="PETROBACTIN-BINDING PROTEIN YCLQ"/>
    <property type="match status" value="1"/>
</dbReference>
<feature type="domain" description="Fe/B12 periplasmic-binding" evidence="7">
    <location>
        <begin position="49"/>
        <end position="313"/>
    </location>
</feature>
<dbReference type="Gene3D" id="3.40.50.1980">
    <property type="entry name" value="Nitrogenase molybdenum iron protein domain"/>
    <property type="match status" value="2"/>
</dbReference>
<evidence type="ECO:0000256" key="5">
    <source>
        <dbReference type="ARBA" id="ARBA00022729"/>
    </source>
</evidence>
<organism evidence="8 9">
    <name type="scientific">Candidatus Avisuccinivibrio stercorigallinarum</name>
    <dbReference type="NCBI Taxonomy" id="2840704"/>
    <lineage>
        <taxon>Bacteria</taxon>
        <taxon>Pseudomonadati</taxon>
        <taxon>Pseudomonadota</taxon>
        <taxon>Gammaproteobacteria</taxon>
        <taxon>Aeromonadales</taxon>
        <taxon>Succinivibrionaceae</taxon>
        <taxon>Succinivibrionaceae incertae sedis</taxon>
        <taxon>Candidatus Avisuccinivibrio</taxon>
    </lineage>
</organism>
<keyword evidence="4" id="KW-0410">Iron transport</keyword>
<dbReference type="InterPro" id="IPR051313">
    <property type="entry name" value="Bact_iron-sidero_bind"/>
</dbReference>
<comment type="caution">
    <text evidence="8">The sequence shown here is derived from an EMBL/GenBank/DDBJ whole genome shotgun (WGS) entry which is preliminary data.</text>
</comment>
<evidence type="ECO:0000256" key="3">
    <source>
        <dbReference type="ARBA" id="ARBA00022448"/>
    </source>
</evidence>
<dbReference type="PROSITE" id="PS50983">
    <property type="entry name" value="FE_B12_PBP"/>
    <property type="match status" value="1"/>
</dbReference>
<feature type="signal peptide" evidence="6">
    <location>
        <begin position="1"/>
        <end position="24"/>
    </location>
</feature>
<feature type="chain" id="PRO_5039008717" evidence="6">
    <location>
        <begin position="25"/>
        <end position="321"/>
    </location>
</feature>
<dbReference type="GO" id="GO:0030288">
    <property type="term" value="C:outer membrane-bounded periplasmic space"/>
    <property type="evidence" value="ECO:0007669"/>
    <property type="project" value="TreeGrafter"/>
</dbReference>
<keyword evidence="4" id="KW-0408">Iron</keyword>
<dbReference type="EMBL" id="JADINH010000106">
    <property type="protein sequence ID" value="MBO8415713.1"/>
    <property type="molecule type" value="Genomic_DNA"/>
</dbReference>
<gene>
    <name evidence="8" type="ORF">IAB19_04975</name>
</gene>
<evidence type="ECO:0000256" key="6">
    <source>
        <dbReference type="SAM" id="SignalP"/>
    </source>
</evidence>
<dbReference type="SUPFAM" id="SSF53807">
    <property type="entry name" value="Helical backbone' metal receptor"/>
    <property type="match status" value="1"/>
</dbReference>